<sequence length="56" mass="6137">MDVRLLGAPEAWWGPTQVSLGTPKQQLVLAMLALHAGRVVTIDSLVDELWTDRLAP</sequence>
<dbReference type="Proteomes" id="UP001303001">
    <property type="component" value="Chromosome"/>
</dbReference>
<keyword evidence="1 2" id="KW-0238">DNA-binding</keyword>
<proteinExistence type="predicted"/>
<dbReference type="InterPro" id="IPR016032">
    <property type="entry name" value="Sig_transdc_resp-reg_C-effctor"/>
</dbReference>
<evidence type="ECO:0000256" key="2">
    <source>
        <dbReference type="PROSITE-ProRule" id="PRU01091"/>
    </source>
</evidence>
<dbReference type="RefSeq" id="WP_313723862.1">
    <property type="nucleotide sequence ID" value="NZ_CP134876.1"/>
</dbReference>
<dbReference type="Gene3D" id="1.10.10.10">
    <property type="entry name" value="Winged helix-like DNA-binding domain superfamily/Winged helix DNA-binding domain"/>
    <property type="match status" value="1"/>
</dbReference>
<dbReference type="InterPro" id="IPR036388">
    <property type="entry name" value="WH-like_DNA-bd_sf"/>
</dbReference>
<feature type="domain" description="OmpR/PhoB-type" evidence="3">
    <location>
        <begin position="1"/>
        <end position="56"/>
    </location>
</feature>
<evidence type="ECO:0000256" key="1">
    <source>
        <dbReference type="ARBA" id="ARBA00023125"/>
    </source>
</evidence>
<organism evidence="4 5">
    <name type="scientific">Micromonospora halotolerans</name>
    <dbReference type="NCBI Taxonomy" id="709879"/>
    <lineage>
        <taxon>Bacteria</taxon>
        <taxon>Bacillati</taxon>
        <taxon>Actinomycetota</taxon>
        <taxon>Actinomycetes</taxon>
        <taxon>Micromonosporales</taxon>
        <taxon>Micromonosporaceae</taxon>
        <taxon>Micromonospora</taxon>
    </lineage>
</organism>
<accession>A0ABZ0A5W8</accession>
<dbReference type="InterPro" id="IPR001867">
    <property type="entry name" value="OmpR/PhoB-type_DNA-bd"/>
</dbReference>
<evidence type="ECO:0000313" key="4">
    <source>
        <dbReference type="EMBL" id="WNM41991.1"/>
    </source>
</evidence>
<dbReference type="SUPFAM" id="SSF46894">
    <property type="entry name" value="C-terminal effector domain of the bipartite response regulators"/>
    <property type="match status" value="1"/>
</dbReference>
<dbReference type="PROSITE" id="PS51755">
    <property type="entry name" value="OMPR_PHOB"/>
    <property type="match status" value="1"/>
</dbReference>
<name>A0ABZ0A5W8_9ACTN</name>
<evidence type="ECO:0000259" key="3">
    <source>
        <dbReference type="PROSITE" id="PS51755"/>
    </source>
</evidence>
<keyword evidence="5" id="KW-1185">Reference proteome</keyword>
<feature type="DNA-binding region" description="OmpR/PhoB-type" evidence="2">
    <location>
        <begin position="1"/>
        <end position="56"/>
    </location>
</feature>
<evidence type="ECO:0000313" key="5">
    <source>
        <dbReference type="Proteomes" id="UP001303001"/>
    </source>
</evidence>
<gene>
    <name evidence="4" type="ORF">RMN56_11910</name>
</gene>
<protein>
    <recommendedName>
        <fullName evidence="3">OmpR/PhoB-type domain-containing protein</fullName>
    </recommendedName>
</protein>
<reference evidence="4 5" key="1">
    <citation type="submission" date="2023-09" db="EMBL/GenBank/DDBJ databases">
        <title>Micromonospora halotolerans DSM 45598 genome sequence.</title>
        <authorList>
            <person name="Mo P."/>
        </authorList>
    </citation>
    <scope>NUCLEOTIDE SEQUENCE [LARGE SCALE GENOMIC DNA]</scope>
    <source>
        <strain evidence="4 5">DSM 45598</strain>
    </source>
</reference>
<dbReference type="EMBL" id="CP134876">
    <property type="protein sequence ID" value="WNM41991.1"/>
    <property type="molecule type" value="Genomic_DNA"/>
</dbReference>